<keyword evidence="2" id="KW-1185">Reference proteome</keyword>
<comment type="caution">
    <text evidence="1">The sequence shown here is derived from an EMBL/GenBank/DDBJ whole genome shotgun (WGS) entry which is preliminary data.</text>
</comment>
<gene>
    <name evidence="1" type="ORF">BMI79_10590</name>
</gene>
<accession>A0A1S8CJA6</accession>
<dbReference type="Proteomes" id="UP000216021">
    <property type="component" value="Unassembled WGS sequence"/>
</dbReference>
<organism evidence="1 2">
    <name type="scientific">Serratia oryzae</name>
    <dbReference type="NCBI Taxonomy" id="2034155"/>
    <lineage>
        <taxon>Bacteria</taxon>
        <taxon>Pseudomonadati</taxon>
        <taxon>Pseudomonadota</taxon>
        <taxon>Gammaproteobacteria</taxon>
        <taxon>Enterobacterales</taxon>
        <taxon>Yersiniaceae</taxon>
        <taxon>Serratia</taxon>
    </lineage>
</organism>
<name>A0A1S8CJA6_9GAMM</name>
<proteinExistence type="predicted"/>
<dbReference type="AlphaFoldDB" id="A0A1S8CJA6"/>
<sequence>MFHKIISIKLHSKGGEICQVGGFGVFIIKINKLIIFFQPKVIIDNDSALMNISGVPRGREHQGGDDSSTILSAIHQLKNQRGNFKDFLI</sequence>
<evidence type="ECO:0000313" key="1">
    <source>
        <dbReference type="EMBL" id="OMQ22878.1"/>
    </source>
</evidence>
<reference evidence="1 2" key="1">
    <citation type="submission" date="2016-11" db="EMBL/GenBank/DDBJ databases">
        <title>Rahnella oryzae sp. nov., isolated from rice root.</title>
        <authorList>
            <person name="Zhang X.-X."/>
            <person name="Zhang J."/>
        </authorList>
    </citation>
    <scope>NUCLEOTIDE SEQUENCE [LARGE SCALE GENOMIC DNA]</scope>
    <source>
        <strain evidence="1 2">J11-6</strain>
    </source>
</reference>
<dbReference type="EMBL" id="MOXD01000005">
    <property type="protein sequence ID" value="OMQ22878.1"/>
    <property type="molecule type" value="Genomic_DNA"/>
</dbReference>
<evidence type="ECO:0000313" key="2">
    <source>
        <dbReference type="Proteomes" id="UP000216021"/>
    </source>
</evidence>
<protein>
    <submittedName>
        <fullName evidence="1">Uncharacterized protein</fullName>
    </submittedName>
</protein>